<dbReference type="GO" id="GO:0005829">
    <property type="term" value="C:cytosol"/>
    <property type="evidence" value="ECO:0007669"/>
    <property type="project" value="TreeGrafter"/>
</dbReference>
<dbReference type="InterPro" id="IPR045865">
    <property type="entry name" value="ACT-like_dom_sf"/>
</dbReference>
<feature type="domain" description="ACT" evidence="9">
    <location>
        <begin position="9"/>
        <end position="84"/>
    </location>
</feature>
<dbReference type="Gene3D" id="3.30.70.260">
    <property type="match status" value="1"/>
</dbReference>
<comment type="caution">
    <text evidence="10">The sequence shown here is derived from an EMBL/GenBank/DDBJ whole genome shotgun (WGS) entry which is preliminary data.</text>
</comment>
<dbReference type="GO" id="GO:0009097">
    <property type="term" value="P:isoleucine biosynthetic process"/>
    <property type="evidence" value="ECO:0007669"/>
    <property type="project" value="UniProtKB-UniRule"/>
</dbReference>
<name>A0A9D1PV52_9BACT</name>
<comment type="pathway">
    <text evidence="2 8">Amino-acid biosynthesis; L-valine biosynthesis; L-valine from pyruvate: step 1/4.</text>
</comment>
<dbReference type="GO" id="GO:1990610">
    <property type="term" value="F:acetolactate synthase regulator activity"/>
    <property type="evidence" value="ECO:0007669"/>
    <property type="project" value="UniProtKB-UniRule"/>
</dbReference>
<evidence type="ECO:0000313" key="10">
    <source>
        <dbReference type="EMBL" id="HIW00282.1"/>
    </source>
</evidence>
<evidence type="ECO:0000256" key="2">
    <source>
        <dbReference type="ARBA" id="ARBA00005025"/>
    </source>
</evidence>
<sequence length="166" mass="18671">MENEKDRHVLSVLVENEPGVLSRVVGLFSGRGYNIYSLNVAPALEEGTSHMTITTYGDMQILEQIMKQLHKIVSVIKVVEYSDIPAVEREMMFVKVQAEGAMRGEILRTVDIFRCKVIDVSPTEITIEATGDHEKLDAIVGLLHRFGIKEIARTGSVVMRRSRRSE</sequence>
<comment type="catalytic activity">
    <reaction evidence="7 8">
        <text>2 pyruvate + H(+) = (2S)-2-acetolactate + CO2</text>
        <dbReference type="Rhea" id="RHEA:25249"/>
        <dbReference type="ChEBI" id="CHEBI:15361"/>
        <dbReference type="ChEBI" id="CHEBI:15378"/>
        <dbReference type="ChEBI" id="CHEBI:16526"/>
        <dbReference type="ChEBI" id="CHEBI:58476"/>
        <dbReference type="EC" id="2.2.1.6"/>
    </reaction>
</comment>
<evidence type="ECO:0000256" key="7">
    <source>
        <dbReference type="ARBA" id="ARBA00048670"/>
    </source>
</evidence>
<dbReference type="NCBIfam" id="TIGR00119">
    <property type="entry name" value="acolac_sm"/>
    <property type="match status" value="1"/>
</dbReference>
<dbReference type="PANTHER" id="PTHR30239">
    <property type="entry name" value="ACETOLACTATE SYNTHASE SMALL SUBUNIT"/>
    <property type="match status" value="1"/>
</dbReference>
<dbReference type="Proteomes" id="UP000886752">
    <property type="component" value="Unassembled WGS sequence"/>
</dbReference>
<comment type="similarity">
    <text evidence="3 8">Belongs to the acetolactate synthase small subunit family.</text>
</comment>
<evidence type="ECO:0000256" key="3">
    <source>
        <dbReference type="ARBA" id="ARBA00006341"/>
    </source>
</evidence>
<protein>
    <recommendedName>
        <fullName evidence="8">Acetolactate synthase small subunit</fullName>
        <shortName evidence="8">AHAS</shortName>
        <shortName evidence="8">ALS</shortName>
        <ecNumber evidence="8">2.2.1.6</ecNumber>
    </recommendedName>
    <alternativeName>
        <fullName evidence="8">Acetohydroxy-acid synthase small subunit</fullName>
    </alternativeName>
</protein>
<reference evidence="10" key="2">
    <citation type="submission" date="2021-04" db="EMBL/GenBank/DDBJ databases">
        <authorList>
            <person name="Gilroy R."/>
        </authorList>
    </citation>
    <scope>NUCLEOTIDE SEQUENCE</scope>
    <source>
        <strain evidence="10">ChiHecec2B26-446</strain>
    </source>
</reference>
<dbReference type="EC" id="2.2.1.6" evidence="8"/>
<evidence type="ECO:0000256" key="1">
    <source>
        <dbReference type="ARBA" id="ARBA00004974"/>
    </source>
</evidence>
<comment type="function">
    <text evidence="8">Catalyzes the conversion of 2 pyruvate molecules into acetolactate in the first common step of the biosynthetic pathway of the branched-amino acids such as leucine, isoleucine, and valine.</text>
</comment>
<dbReference type="AlphaFoldDB" id="A0A9D1PV52"/>
<evidence type="ECO:0000256" key="6">
    <source>
        <dbReference type="ARBA" id="ARBA00023304"/>
    </source>
</evidence>
<dbReference type="GO" id="GO:0009099">
    <property type="term" value="P:L-valine biosynthetic process"/>
    <property type="evidence" value="ECO:0007669"/>
    <property type="project" value="UniProtKB-UniRule"/>
</dbReference>
<dbReference type="CDD" id="cd04878">
    <property type="entry name" value="ACT_AHAS"/>
    <property type="match status" value="1"/>
</dbReference>
<dbReference type="GO" id="GO:0003984">
    <property type="term" value="F:acetolactate synthase activity"/>
    <property type="evidence" value="ECO:0007669"/>
    <property type="project" value="UniProtKB-UniRule"/>
</dbReference>
<dbReference type="Gene3D" id="3.30.70.1150">
    <property type="entry name" value="ACT-like. Chain A, domain 2"/>
    <property type="match status" value="1"/>
</dbReference>
<dbReference type="InterPro" id="IPR019455">
    <property type="entry name" value="Acetolactate_synth_ssu_C"/>
</dbReference>
<dbReference type="PROSITE" id="PS51671">
    <property type="entry name" value="ACT"/>
    <property type="match status" value="1"/>
</dbReference>
<dbReference type="InterPro" id="IPR002912">
    <property type="entry name" value="ACT_dom"/>
</dbReference>
<evidence type="ECO:0000259" key="9">
    <source>
        <dbReference type="PROSITE" id="PS51671"/>
    </source>
</evidence>
<comment type="pathway">
    <text evidence="1 8">Amino-acid biosynthesis; L-isoleucine biosynthesis; L-isoleucine from 2-oxobutanoate: step 1/4.</text>
</comment>
<evidence type="ECO:0000256" key="5">
    <source>
        <dbReference type="ARBA" id="ARBA00022605"/>
    </source>
</evidence>
<keyword evidence="6 8" id="KW-0100">Branched-chain amino acid biosynthesis</keyword>
<reference evidence="10" key="1">
    <citation type="journal article" date="2021" name="PeerJ">
        <title>Extensive microbial diversity within the chicken gut microbiome revealed by metagenomics and culture.</title>
        <authorList>
            <person name="Gilroy R."/>
            <person name="Ravi A."/>
            <person name="Getino M."/>
            <person name="Pursley I."/>
            <person name="Horton D.L."/>
            <person name="Alikhan N.F."/>
            <person name="Baker D."/>
            <person name="Gharbi K."/>
            <person name="Hall N."/>
            <person name="Watson M."/>
            <person name="Adriaenssens E.M."/>
            <person name="Foster-Nyarko E."/>
            <person name="Jarju S."/>
            <person name="Secka A."/>
            <person name="Antonio M."/>
            <person name="Oren A."/>
            <person name="Chaudhuri R.R."/>
            <person name="La Ragione R."/>
            <person name="Hildebrand F."/>
            <person name="Pallen M.J."/>
        </authorList>
    </citation>
    <scope>NUCLEOTIDE SEQUENCE</scope>
    <source>
        <strain evidence="10">ChiHecec2B26-446</strain>
    </source>
</reference>
<evidence type="ECO:0000313" key="11">
    <source>
        <dbReference type="Proteomes" id="UP000886752"/>
    </source>
</evidence>
<dbReference type="PANTHER" id="PTHR30239:SF0">
    <property type="entry name" value="ACETOLACTATE SYNTHASE SMALL SUBUNIT 1, CHLOROPLASTIC"/>
    <property type="match status" value="1"/>
</dbReference>
<keyword evidence="5 8" id="KW-0028">Amino-acid biosynthesis</keyword>
<dbReference type="EMBL" id="DXHV01000041">
    <property type="protein sequence ID" value="HIW00282.1"/>
    <property type="molecule type" value="Genomic_DNA"/>
</dbReference>
<dbReference type="Pfam" id="PF10369">
    <property type="entry name" value="ALS_ss_C"/>
    <property type="match status" value="1"/>
</dbReference>
<comment type="subunit">
    <text evidence="4 8">Dimer of large and small chains.</text>
</comment>
<dbReference type="Pfam" id="PF22629">
    <property type="entry name" value="ACT_AHAS_ss"/>
    <property type="match status" value="1"/>
</dbReference>
<dbReference type="InterPro" id="IPR004789">
    <property type="entry name" value="Acetalactate_synth_ssu"/>
</dbReference>
<dbReference type="NCBIfam" id="NF008864">
    <property type="entry name" value="PRK11895.1"/>
    <property type="match status" value="1"/>
</dbReference>
<gene>
    <name evidence="10" type="primary">ilvN</name>
    <name evidence="10" type="ORF">H9894_03740</name>
</gene>
<dbReference type="FunFam" id="3.30.70.1150:FF:000001">
    <property type="entry name" value="Acetolactate synthase small subunit"/>
    <property type="match status" value="1"/>
</dbReference>
<accession>A0A9D1PV52</accession>
<dbReference type="InterPro" id="IPR027271">
    <property type="entry name" value="Acetolactate_synth/TF_NikR_C"/>
</dbReference>
<dbReference type="InterPro" id="IPR054480">
    <property type="entry name" value="AHAS_small-like_ACT"/>
</dbReference>
<dbReference type="InterPro" id="IPR039557">
    <property type="entry name" value="AHAS_ACT"/>
</dbReference>
<dbReference type="SUPFAM" id="SSF55021">
    <property type="entry name" value="ACT-like"/>
    <property type="match status" value="2"/>
</dbReference>
<organism evidence="10 11">
    <name type="scientific">Candidatus Desulfovibrio intestinipullorum</name>
    <dbReference type="NCBI Taxonomy" id="2838536"/>
    <lineage>
        <taxon>Bacteria</taxon>
        <taxon>Pseudomonadati</taxon>
        <taxon>Thermodesulfobacteriota</taxon>
        <taxon>Desulfovibrionia</taxon>
        <taxon>Desulfovibrionales</taxon>
        <taxon>Desulfovibrionaceae</taxon>
        <taxon>Desulfovibrio</taxon>
    </lineage>
</organism>
<evidence type="ECO:0000256" key="4">
    <source>
        <dbReference type="ARBA" id="ARBA00011744"/>
    </source>
</evidence>
<evidence type="ECO:0000256" key="8">
    <source>
        <dbReference type="RuleBase" id="RU368092"/>
    </source>
</evidence>
<keyword evidence="8 10" id="KW-0808">Transferase</keyword>
<proteinExistence type="inferred from homology"/>
<dbReference type="FunFam" id="3.30.70.260:FF:000001">
    <property type="entry name" value="Acetolactate synthase, small subunit"/>
    <property type="match status" value="1"/>
</dbReference>